<keyword evidence="3 6" id="KW-0732">Signal</keyword>
<keyword evidence="2" id="KW-0812">Transmembrane</keyword>
<organism evidence="8 9">
    <name type="scientific">Sodaliphilus pleomorphus</name>
    <dbReference type="NCBI Taxonomy" id="2606626"/>
    <lineage>
        <taxon>Bacteria</taxon>
        <taxon>Pseudomonadati</taxon>
        <taxon>Bacteroidota</taxon>
        <taxon>Bacteroidia</taxon>
        <taxon>Bacteroidales</taxon>
        <taxon>Muribaculaceae</taxon>
        <taxon>Sodaliphilus</taxon>
    </lineage>
</organism>
<dbReference type="Gene3D" id="2.40.160.50">
    <property type="entry name" value="membrane protein fhac: a member of the omp85/tpsb transporter family"/>
    <property type="match status" value="1"/>
</dbReference>
<protein>
    <submittedName>
        <fullName evidence="8">BamA/TamA family outer membrane protein</fullName>
    </submittedName>
</protein>
<proteinExistence type="predicted"/>
<dbReference type="GO" id="GO:0019867">
    <property type="term" value="C:outer membrane"/>
    <property type="evidence" value="ECO:0007669"/>
    <property type="project" value="InterPro"/>
</dbReference>
<evidence type="ECO:0000256" key="2">
    <source>
        <dbReference type="ARBA" id="ARBA00022692"/>
    </source>
</evidence>
<keyword evidence="4" id="KW-0472">Membrane</keyword>
<dbReference type="PANTHER" id="PTHR12815:SF47">
    <property type="entry name" value="TRANSLOCATION AND ASSEMBLY MODULE SUBUNIT TAMA"/>
    <property type="match status" value="1"/>
</dbReference>
<gene>
    <name evidence="8" type="ORF">FYJ29_08525</name>
</gene>
<evidence type="ECO:0000256" key="1">
    <source>
        <dbReference type="ARBA" id="ARBA00004370"/>
    </source>
</evidence>
<dbReference type="InterPro" id="IPR039910">
    <property type="entry name" value="D15-like"/>
</dbReference>
<dbReference type="Pfam" id="PF01103">
    <property type="entry name" value="Omp85"/>
    <property type="match status" value="1"/>
</dbReference>
<name>A0A6L5XEN8_9BACT</name>
<reference evidence="8 9" key="1">
    <citation type="submission" date="2019-08" db="EMBL/GenBank/DDBJ databases">
        <title>In-depth cultivation of the pig gut microbiome towards novel bacterial diversity and tailored functional studies.</title>
        <authorList>
            <person name="Wylensek D."/>
            <person name="Hitch T.C.A."/>
            <person name="Clavel T."/>
        </authorList>
    </citation>
    <scope>NUCLEOTIDE SEQUENCE [LARGE SCALE GENOMIC DNA]</scope>
    <source>
        <strain evidence="8 9">Oil-RF-744-WCA-WT-10</strain>
    </source>
</reference>
<feature type="signal peptide" evidence="6">
    <location>
        <begin position="1"/>
        <end position="19"/>
    </location>
</feature>
<evidence type="ECO:0000313" key="9">
    <source>
        <dbReference type="Proteomes" id="UP000483362"/>
    </source>
</evidence>
<dbReference type="InterPro" id="IPR000184">
    <property type="entry name" value="Bac_surfAg_D15"/>
</dbReference>
<evidence type="ECO:0000313" key="8">
    <source>
        <dbReference type="EMBL" id="MSS17796.1"/>
    </source>
</evidence>
<evidence type="ECO:0000259" key="7">
    <source>
        <dbReference type="Pfam" id="PF01103"/>
    </source>
</evidence>
<sequence>MKNYWMKLMCIAVATLTLAACSTTSRLGSGETLYTGVKELKYKQDDSVKIATDVQDAIFTTINVKPNNPLYSPYYRTPFPIGLWVYNHWDENSTGLKGWLYKKLVAEPKLISYVRPATRVDMINTLLRNNGYFGSSAKYTLNYSKSNRKKASISYQVWVHKPYVIGKISPLGTGTPVSNFIDSCARASNYYRTGSRYCLDSLNQVRIDIANALRDNGYYFFRPEYIQYVADSLTTKGVVNMQMTKASNIPNSALVRYYVNNVTVTVLNNDNSGTPDTLETPRCTLVKYVPIRLRDASLLSCIRGRKGRPFKVGNMDRMQVQFSNLGIFSNVDMKVTPLDSTNAEGNGLLDLAVTCTLDKPIEANLQVQGAYKSNSFLGPGLKVGMTHKNLFGGGERFSADVRASYEWQTGKGGAYKNSEFNSYEFGYNVELSVPRLLAPRFVDRSRRYVNWTRVSQYASILNRPDYFKMLQLGIDFTWQWHSNRHTLNEFTPFRLVYSKLLSTTQAMDEIMSMNPVVKNSFNNTYIPSMGYSFTYTNDFGRNSITCNIDAKEAGNIFAGIWEMCGSKNDKKLFGTPFSQFFKIQTQLVWKFSFTQSSQLVSRLLVGAAHAYGNSAEVPYSEQFYSGGANSVRAFTIRSIGPGSYRASEEDNFGYYDQTGTFKFENNWEYRFPILGYLHGAIFLDAGNVWLLKNDPEREGGKLTMKKFFDQLAVGTGLGLRFDMSMIVVRADLGIGIHAPYDTGKSGYYNIAKFKDGLAFHLAIGYPF</sequence>
<feature type="domain" description="Bacterial surface antigen (D15)" evidence="7">
    <location>
        <begin position="389"/>
        <end position="743"/>
    </location>
</feature>
<comment type="subcellular location">
    <subcellularLocation>
        <location evidence="1">Membrane</location>
    </subcellularLocation>
</comment>
<dbReference type="EMBL" id="VULT01000012">
    <property type="protein sequence ID" value="MSS17796.1"/>
    <property type="molecule type" value="Genomic_DNA"/>
</dbReference>
<evidence type="ECO:0000256" key="5">
    <source>
        <dbReference type="ARBA" id="ARBA00023237"/>
    </source>
</evidence>
<evidence type="ECO:0000256" key="3">
    <source>
        <dbReference type="ARBA" id="ARBA00022729"/>
    </source>
</evidence>
<dbReference type="PANTHER" id="PTHR12815">
    <property type="entry name" value="SORTING AND ASSEMBLY MACHINERY SAMM50 PROTEIN FAMILY MEMBER"/>
    <property type="match status" value="1"/>
</dbReference>
<keyword evidence="5" id="KW-0998">Cell outer membrane</keyword>
<comment type="caution">
    <text evidence="8">The sequence shown here is derived from an EMBL/GenBank/DDBJ whole genome shotgun (WGS) entry which is preliminary data.</text>
</comment>
<dbReference type="RefSeq" id="WP_154326472.1">
    <property type="nucleotide sequence ID" value="NZ_CP045696.1"/>
</dbReference>
<evidence type="ECO:0000256" key="6">
    <source>
        <dbReference type="SAM" id="SignalP"/>
    </source>
</evidence>
<dbReference type="AlphaFoldDB" id="A0A6L5XEN8"/>
<dbReference type="PROSITE" id="PS51257">
    <property type="entry name" value="PROKAR_LIPOPROTEIN"/>
    <property type="match status" value="1"/>
</dbReference>
<keyword evidence="9" id="KW-1185">Reference proteome</keyword>
<evidence type="ECO:0000256" key="4">
    <source>
        <dbReference type="ARBA" id="ARBA00023136"/>
    </source>
</evidence>
<feature type="chain" id="PRO_5026659150" evidence="6">
    <location>
        <begin position="20"/>
        <end position="767"/>
    </location>
</feature>
<dbReference type="Proteomes" id="UP000483362">
    <property type="component" value="Unassembled WGS sequence"/>
</dbReference>
<accession>A0A6L5XEN8</accession>